<organism evidence="2">
    <name type="scientific">Gaeumannomyces tritici (strain R3-111a-1)</name>
    <name type="common">Wheat and barley take-all root rot fungus</name>
    <name type="synonym">Gaeumannomyces graminis var. tritici</name>
    <dbReference type="NCBI Taxonomy" id="644352"/>
    <lineage>
        <taxon>Eukaryota</taxon>
        <taxon>Fungi</taxon>
        <taxon>Dikarya</taxon>
        <taxon>Ascomycota</taxon>
        <taxon>Pezizomycotina</taxon>
        <taxon>Sordariomycetes</taxon>
        <taxon>Sordariomycetidae</taxon>
        <taxon>Magnaporthales</taxon>
        <taxon>Magnaporthaceae</taxon>
        <taxon>Gaeumannomyces</taxon>
    </lineage>
</organism>
<feature type="transmembrane region" description="Helical" evidence="1">
    <location>
        <begin position="20"/>
        <end position="41"/>
    </location>
</feature>
<evidence type="ECO:0000313" key="3">
    <source>
        <dbReference type="EnsemblFungi" id="EJT75168"/>
    </source>
</evidence>
<dbReference type="STRING" id="644352.J3NUZ6"/>
<dbReference type="OrthoDB" id="3934549at2759"/>
<dbReference type="EnsemblFungi" id="EJT75168">
    <property type="protein sequence ID" value="EJT75168"/>
    <property type="gene ID" value="GGTG_05105"/>
</dbReference>
<dbReference type="EMBL" id="GL385397">
    <property type="protein sequence ID" value="EJT75168.1"/>
    <property type="molecule type" value="Genomic_DNA"/>
</dbReference>
<gene>
    <name evidence="3" type="primary">20345563</name>
    <name evidence="2" type="ORF">GGTG_05105</name>
</gene>
<name>J3NUZ6_GAET3</name>
<proteinExistence type="predicted"/>
<reference evidence="2" key="2">
    <citation type="submission" date="2010-07" db="EMBL/GenBank/DDBJ databases">
        <authorList>
            <consortium name="The Broad Institute Genome Sequencing Platform"/>
            <consortium name="Broad Institute Genome Sequencing Center for Infectious Disease"/>
            <person name="Ma L.-J."/>
            <person name="Dead R."/>
            <person name="Young S."/>
            <person name="Zeng Q."/>
            <person name="Koehrsen M."/>
            <person name="Alvarado L."/>
            <person name="Berlin A."/>
            <person name="Chapman S.B."/>
            <person name="Chen Z."/>
            <person name="Freedman E."/>
            <person name="Gellesch M."/>
            <person name="Goldberg J."/>
            <person name="Griggs A."/>
            <person name="Gujja S."/>
            <person name="Heilman E.R."/>
            <person name="Heiman D."/>
            <person name="Hepburn T."/>
            <person name="Howarth C."/>
            <person name="Jen D."/>
            <person name="Larson L."/>
            <person name="Mehta T."/>
            <person name="Neiman D."/>
            <person name="Pearson M."/>
            <person name="Roberts A."/>
            <person name="Saif S."/>
            <person name="Shea T."/>
            <person name="Shenoy N."/>
            <person name="Sisk P."/>
            <person name="Stolte C."/>
            <person name="Sykes S."/>
            <person name="Walk T."/>
            <person name="White J."/>
            <person name="Yandava C."/>
            <person name="Haas B."/>
            <person name="Nusbaum C."/>
            <person name="Birren B."/>
        </authorList>
    </citation>
    <scope>NUCLEOTIDE SEQUENCE</scope>
    <source>
        <strain evidence="2">R3-111a-1</strain>
    </source>
</reference>
<reference evidence="3" key="4">
    <citation type="journal article" date="2015" name="G3 (Bethesda)">
        <title>Genome sequences of three phytopathogenic species of the Magnaporthaceae family of fungi.</title>
        <authorList>
            <person name="Okagaki L.H."/>
            <person name="Nunes C.C."/>
            <person name="Sailsbery J."/>
            <person name="Clay B."/>
            <person name="Brown D."/>
            <person name="John T."/>
            <person name="Oh Y."/>
            <person name="Young N."/>
            <person name="Fitzgerald M."/>
            <person name="Haas B.J."/>
            <person name="Zeng Q."/>
            <person name="Young S."/>
            <person name="Adiconis X."/>
            <person name="Fan L."/>
            <person name="Levin J.Z."/>
            <person name="Mitchell T.K."/>
            <person name="Okubara P.A."/>
            <person name="Farman M.L."/>
            <person name="Kohn L.M."/>
            <person name="Birren B."/>
            <person name="Ma L.-J."/>
            <person name="Dean R.A."/>
        </authorList>
    </citation>
    <scope>NUCLEOTIDE SEQUENCE</scope>
    <source>
        <strain evidence="3">R3-111a-1</strain>
    </source>
</reference>
<dbReference type="Proteomes" id="UP000006039">
    <property type="component" value="Unassembled WGS sequence"/>
</dbReference>
<dbReference type="RefSeq" id="XP_009221168.1">
    <property type="nucleotide sequence ID" value="XM_009222904.1"/>
</dbReference>
<reference evidence="4" key="1">
    <citation type="submission" date="2010-07" db="EMBL/GenBank/DDBJ databases">
        <title>The genome sequence of Gaeumannomyces graminis var. tritici strain R3-111a-1.</title>
        <authorList>
            <consortium name="The Broad Institute Genome Sequencing Platform"/>
            <person name="Ma L.-J."/>
            <person name="Dead R."/>
            <person name="Young S."/>
            <person name="Zeng Q."/>
            <person name="Koehrsen M."/>
            <person name="Alvarado L."/>
            <person name="Berlin A."/>
            <person name="Chapman S.B."/>
            <person name="Chen Z."/>
            <person name="Freedman E."/>
            <person name="Gellesch M."/>
            <person name="Goldberg J."/>
            <person name="Griggs A."/>
            <person name="Gujja S."/>
            <person name="Heilman E.R."/>
            <person name="Heiman D."/>
            <person name="Hepburn T."/>
            <person name="Howarth C."/>
            <person name="Jen D."/>
            <person name="Larson L."/>
            <person name="Mehta T."/>
            <person name="Neiman D."/>
            <person name="Pearson M."/>
            <person name="Roberts A."/>
            <person name="Saif S."/>
            <person name="Shea T."/>
            <person name="Shenoy N."/>
            <person name="Sisk P."/>
            <person name="Stolte C."/>
            <person name="Sykes S."/>
            <person name="Walk T."/>
            <person name="White J."/>
            <person name="Yandava C."/>
            <person name="Haas B."/>
            <person name="Nusbaum C."/>
            <person name="Birren B."/>
        </authorList>
    </citation>
    <scope>NUCLEOTIDE SEQUENCE [LARGE SCALE GENOMIC DNA]</scope>
    <source>
        <strain evidence="4">R3-111a-1</strain>
    </source>
</reference>
<dbReference type="AlphaFoldDB" id="J3NUZ6"/>
<keyword evidence="1" id="KW-1133">Transmembrane helix</keyword>
<evidence type="ECO:0000256" key="1">
    <source>
        <dbReference type="SAM" id="Phobius"/>
    </source>
</evidence>
<reference evidence="3" key="5">
    <citation type="submission" date="2018-04" db="UniProtKB">
        <authorList>
            <consortium name="EnsemblFungi"/>
        </authorList>
    </citation>
    <scope>IDENTIFICATION</scope>
    <source>
        <strain evidence="3">R3-111a-1</strain>
    </source>
</reference>
<protein>
    <submittedName>
        <fullName evidence="2 3">Uncharacterized protein</fullName>
    </submittedName>
</protein>
<accession>J3NUZ6</accession>
<dbReference type="HOGENOM" id="CLU_2831342_0_0_1"/>
<keyword evidence="1" id="KW-0812">Transmembrane</keyword>
<dbReference type="GeneID" id="20345563"/>
<dbReference type="VEuPathDB" id="FungiDB:GGTG_05105"/>
<keyword evidence="4" id="KW-1185">Reference proteome</keyword>
<sequence>MALPPPPAGLDLTETRVPEIYGSLVPTWIFAIIAVGLRVAARRLQASKLFLDDWLVAITLVRVSSV</sequence>
<reference evidence="2" key="3">
    <citation type="submission" date="2010-09" db="EMBL/GenBank/DDBJ databases">
        <title>Annotation of Gaeumannomyces graminis var. tritici R3-111a-1.</title>
        <authorList>
            <consortium name="The Broad Institute Genome Sequencing Platform"/>
            <person name="Ma L.-J."/>
            <person name="Dead R."/>
            <person name="Young S.K."/>
            <person name="Zeng Q."/>
            <person name="Gargeya S."/>
            <person name="Fitzgerald M."/>
            <person name="Haas B."/>
            <person name="Abouelleil A."/>
            <person name="Alvarado L."/>
            <person name="Arachchi H.M."/>
            <person name="Berlin A."/>
            <person name="Brown A."/>
            <person name="Chapman S.B."/>
            <person name="Chen Z."/>
            <person name="Dunbar C."/>
            <person name="Freedman E."/>
            <person name="Gearin G."/>
            <person name="Gellesch M."/>
            <person name="Goldberg J."/>
            <person name="Griggs A."/>
            <person name="Gujja S."/>
            <person name="Heiman D."/>
            <person name="Howarth C."/>
            <person name="Larson L."/>
            <person name="Lui A."/>
            <person name="MacDonald P.J.P."/>
            <person name="Mehta T."/>
            <person name="Montmayeur A."/>
            <person name="Murphy C."/>
            <person name="Neiman D."/>
            <person name="Pearson M."/>
            <person name="Priest M."/>
            <person name="Roberts A."/>
            <person name="Saif S."/>
            <person name="Shea T."/>
            <person name="Shenoy N."/>
            <person name="Sisk P."/>
            <person name="Stolte C."/>
            <person name="Sykes S."/>
            <person name="Yandava C."/>
            <person name="Wortman J."/>
            <person name="Nusbaum C."/>
            <person name="Birren B."/>
        </authorList>
    </citation>
    <scope>NUCLEOTIDE SEQUENCE</scope>
    <source>
        <strain evidence="2">R3-111a-1</strain>
    </source>
</reference>
<evidence type="ECO:0000313" key="2">
    <source>
        <dbReference type="EMBL" id="EJT75168.1"/>
    </source>
</evidence>
<keyword evidence="1" id="KW-0472">Membrane</keyword>
<evidence type="ECO:0000313" key="4">
    <source>
        <dbReference type="Proteomes" id="UP000006039"/>
    </source>
</evidence>